<dbReference type="Proteomes" id="UP000001744">
    <property type="component" value="Unassembled WGS sequence"/>
</dbReference>
<dbReference type="PANTHER" id="PTHR28529:SF2">
    <property type="entry name" value="DNA REPAIR PROTEIN SWI5 HOMOLOG"/>
    <property type="match status" value="1"/>
</dbReference>
<dbReference type="Pfam" id="PF07061">
    <property type="entry name" value="Swi5"/>
    <property type="match status" value="1"/>
</dbReference>
<dbReference type="InterPro" id="IPR010760">
    <property type="entry name" value="DNA-repair_Swi5"/>
</dbReference>
<comment type="similarity">
    <text evidence="1">Belongs to the SWI5/SAE3 family.</text>
</comment>
<dbReference type="FunFam" id="1.20.5.170:FF:000056">
    <property type="entry name" value="DNA repair protein SWI5 homolog"/>
    <property type="match status" value="1"/>
</dbReference>
<dbReference type="VEuPathDB" id="FungiDB:SJAG_03221"/>
<dbReference type="GO" id="GO:0031934">
    <property type="term" value="C:mating-type region heterochromatin"/>
    <property type="evidence" value="ECO:0007669"/>
    <property type="project" value="EnsemblFungi"/>
</dbReference>
<dbReference type="JaponicusDB" id="SJAG_03221">
    <property type="gene designation" value="swi5"/>
</dbReference>
<dbReference type="EMBL" id="KE651167">
    <property type="protein sequence ID" value="EEB08088.2"/>
    <property type="molecule type" value="Genomic_DNA"/>
</dbReference>
<dbReference type="GO" id="GO:0032798">
    <property type="term" value="C:Swi5-Sfr1 complex"/>
    <property type="evidence" value="ECO:0007669"/>
    <property type="project" value="EnsemblFungi"/>
</dbReference>
<evidence type="ECO:0000313" key="5">
    <source>
        <dbReference type="EMBL" id="EEB08088.2"/>
    </source>
</evidence>
<evidence type="ECO:0000256" key="4">
    <source>
        <dbReference type="SAM" id="Coils"/>
    </source>
</evidence>
<dbReference type="GO" id="GO:0034974">
    <property type="term" value="C:Swi5-Swi2 complex"/>
    <property type="evidence" value="ECO:0007669"/>
    <property type="project" value="EnsemblFungi"/>
</dbReference>
<dbReference type="HOGENOM" id="CLU_106110_3_1_1"/>
<keyword evidence="2" id="KW-0227">DNA damage</keyword>
<evidence type="ECO:0000256" key="3">
    <source>
        <dbReference type="ARBA" id="ARBA00023204"/>
    </source>
</evidence>
<sequence length="88" mass="10192">MKKMEKSKLEARVKSLEEQKVQLEKQLVEAKAKLRDPDAHKTVRRHIELLHTYNEIRDVALGMIGKVAEQEKCTSMELLDRFGVKGCE</sequence>
<dbReference type="GO" id="GO:0010772">
    <property type="term" value="P:meiotic DNA recombinase assembly involved in reciprocal meiotic recombination"/>
    <property type="evidence" value="ECO:0007669"/>
    <property type="project" value="EnsemblFungi"/>
</dbReference>
<keyword evidence="4" id="KW-0175">Coiled coil</keyword>
<dbReference type="GO" id="GO:0007534">
    <property type="term" value="P:gene conversion at mating-type locus"/>
    <property type="evidence" value="ECO:0007669"/>
    <property type="project" value="EnsemblFungi"/>
</dbReference>
<dbReference type="Gene3D" id="1.20.5.170">
    <property type="match status" value="1"/>
</dbReference>
<dbReference type="GO" id="GO:0000708">
    <property type="term" value="P:meiotic strand invasion"/>
    <property type="evidence" value="ECO:0007669"/>
    <property type="project" value="EnsemblFungi"/>
</dbReference>
<dbReference type="RefSeq" id="XP_002174381.2">
    <property type="nucleotide sequence ID" value="XM_002174345.2"/>
</dbReference>
<protein>
    <submittedName>
        <fullName evidence="5">Swi5 protein</fullName>
    </submittedName>
</protein>
<dbReference type="GeneID" id="7049129"/>
<reference evidence="5 7" key="1">
    <citation type="journal article" date="2011" name="Science">
        <title>Comparative functional genomics of the fission yeasts.</title>
        <authorList>
            <person name="Rhind N."/>
            <person name="Chen Z."/>
            <person name="Yassour M."/>
            <person name="Thompson D.A."/>
            <person name="Haas B.J."/>
            <person name="Habib N."/>
            <person name="Wapinski I."/>
            <person name="Roy S."/>
            <person name="Lin M.F."/>
            <person name="Heiman D.I."/>
            <person name="Young S.K."/>
            <person name="Furuya K."/>
            <person name="Guo Y."/>
            <person name="Pidoux A."/>
            <person name="Chen H.M."/>
            <person name="Robbertse B."/>
            <person name="Goldberg J.M."/>
            <person name="Aoki K."/>
            <person name="Bayne E.H."/>
            <person name="Berlin A.M."/>
            <person name="Desjardins C.A."/>
            <person name="Dobbs E."/>
            <person name="Dukaj L."/>
            <person name="Fan L."/>
            <person name="FitzGerald M.G."/>
            <person name="French C."/>
            <person name="Gujja S."/>
            <person name="Hansen K."/>
            <person name="Keifenheim D."/>
            <person name="Levin J.Z."/>
            <person name="Mosher R.A."/>
            <person name="Mueller C.A."/>
            <person name="Pfiffner J."/>
            <person name="Priest M."/>
            <person name="Russ C."/>
            <person name="Smialowska A."/>
            <person name="Swoboda P."/>
            <person name="Sykes S.M."/>
            <person name="Vaughn M."/>
            <person name="Vengrova S."/>
            <person name="Yoder R."/>
            <person name="Zeng Q."/>
            <person name="Allshire R."/>
            <person name="Baulcombe D."/>
            <person name="Birren B.W."/>
            <person name="Brown W."/>
            <person name="Ekwall K."/>
            <person name="Kellis M."/>
            <person name="Leatherwood J."/>
            <person name="Levin H."/>
            <person name="Margalit H."/>
            <person name="Martienssen R."/>
            <person name="Nieduszynski C.A."/>
            <person name="Spatafora J.W."/>
            <person name="Friedman N."/>
            <person name="Dalgaard J.Z."/>
            <person name="Baumann P."/>
            <person name="Niki H."/>
            <person name="Regev A."/>
            <person name="Nusbaum C."/>
        </authorList>
    </citation>
    <scope>NUCLEOTIDE SEQUENCE [LARGE SCALE GENOMIC DNA]</scope>
    <source>
        <strain evidence="7">yFS275 / FY16936</strain>
    </source>
</reference>
<evidence type="ECO:0000256" key="2">
    <source>
        <dbReference type="ARBA" id="ARBA00022763"/>
    </source>
</evidence>
<dbReference type="AlphaFoldDB" id="B6K3N1"/>
<dbReference type="GO" id="GO:0042802">
    <property type="term" value="F:identical protein binding"/>
    <property type="evidence" value="ECO:0007669"/>
    <property type="project" value="EnsemblFungi"/>
</dbReference>
<dbReference type="OMA" id="TTVKRHI"/>
<keyword evidence="3" id="KW-0234">DNA repair</keyword>
<dbReference type="OrthoDB" id="1884855at2759"/>
<dbReference type="eggNOG" id="ENOG502SBQH">
    <property type="taxonomic scope" value="Eukaryota"/>
</dbReference>
<dbReference type="PANTHER" id="PTHR28529">
    <property type="entry name" value="DNA REPAIR PROTEIN SWI5 HOMOLOG"/>
    <property type="match status" value="1"/>
</dbReference>
<dbReference type="GO" id="GO:0001671">
    <property type="term" value="F:ATPase activator activity"/>
    <property type="evidence" value="ECO:0007669"/>
    <property type="project" value="EnsemblFungi"/>
</dbReference>
<evidence type="ECO:0000256" key="1">
    <source>
        <dbReference type="ARBA" id="ARBA00008060"/>
    </source>
</evidence>
<proteinExistence type="inferred from homology"/>
<evidence type="ECO:0000313" key="7">
    <source>
        <dbReference type="Proteomes" id="UP000001744"/>
    </source>
</evidence>
<feature type="coiled-coil region" evidence="4">
    <location>
        <begin position="6"/>
        <end position="33"/>
    </location>
</feature>
<dbReference type="GO" id="GO:0000709">
    <property type="term" value="P:meiotic joint molecule formation"/>
    <property type="evidence" value="ECO:0007669"/>
    <property type="project" value="EnsemblFungi"/>
</dbReference>
<accession>B6K3N1</accession>
<evidence type="ECO:0000313" key="6">
    <source>
        <dbReference type="JaponicusDB" id="SJAG_03221"/>
    </source>
</evidence>
<organism evidence="5 7">
    <name type="scientific">Schizosaccharomyces japonicus (strain yFS275 / FY16936)</name>
    <name type="common">Fission yeast</name>
    <dbReference type="NCBI Taxonomy" id="402676"/>
    <lineage>
        <taxon>Eukaryota</taxon>
        <taxon>Fungi</taxon>
        <taxon>Dikarya</taxon>
        <taxon>Ascomycota</taxon>
        <taxon>Taphrinomycotina</taxon>
        <taxon>Schizosaccharomycetes</taxon>
        <taxon>Schizosaccharomycetales</taxon>
        <taxon>Schizosaccharomycetaceae</taxon>
        <taxon>Schizosaccharomyces</taxon>
    </lineage>
</organism>
<keyword evidence="7" id="KW-1185">Reference proteome</keyword>
<name>B6K3N1_SCHJY</name>
<gene>
    <name evidence="6" type="primary">swi5</name>
    <name evidence="5" type="ORF">SJAG_03221</name>
</gene>